<name>A0A2G5VFR9_9PELO</name>
<organism evidence="2 3">
    <name type="scientific">Caenorhabditis nigoni</name>
    <dbReference type="NCBI Taxonomy" id="1611254"/>
    <lineage>
        <taxon>Eukaryota</taxon>
        <taxon>Metazoa</taxon>
        <taxon>Ecdysozoa</taxon>
        <taxon>Nematoda</taxon>
        <taxon>Chromadorea</taxon>
        <taxon>Rhabditida</taxon>
        <taxon>Rhabditina</taxon>
        <taxon>Rhabditomorpha</taxon>
        <taxon>Rhabditoidea</taxon>
        <taxon>Rhabditidae</taxon>
        <taxon>Peloderinae</taxon>
        <taxon>Caenorhabditis</taxon>
    </lineage>
</organism>
<comment type="caution">
    <text evidence="2">The sequence shown here is derived from an EMBL/GenBank/DDBJ whole genome shotgun (WGS) entry which is preliminary data.</text>
</comment>
<dbReference type="PANTHER" id="PTHR31379">
    <property type="entry name" value="F-BOX C PROTEIN-RELATED-RELATED"/>
    <property type="match status" value="1"/>
</dbReference>
<feature type="coiled-coil region" evidence="1">
    <location>
        <begin position="810"/>
        <end position="874"/>
    </location>
</feature>
<proteinExistence type="predicted"/>
<sequence>MFIQFTKTSPDGTVYIERFNYDKRLMEARKYLICKFLGNRPVVIKIKSLGFWARLGGGLIIGLPEGIKFDVQELGTSGILSEVLQRVETILEYPNRPFARLESDNLRLEDASNPKVQKAGVLMLFNIRYLDFAALCREIPNKRIEIIAGREMQPRQFGVIVENLIDTKGTLGTCYEITVLREENKAKEVLRLVGAGFQNTVVGDRHRTMSPNIPDAERKLSYDCLKCVIQNFEVNFRFQLAGRLPEISFAEKAVPLFISKLLVSEEGFELNDTKYQFGVIRQARGGPNPIIIEDENRSGGTGSDFDRFGYDDYSLPELTPGDILIHNYDSHMEFIEDFEFVEARLVKSKETLTALERDKIELECASEELENMSENPVELEPEQLDRRRRNMVVSREERLQKIKADIRVAQIDVEYDEYDLQCYRCKRDNLPSPYDMSIQLTKTSPDGTTYIERFNYNKRLMEAKKYLICKFLGNRQLVTKIKSLNFWAHRLAGLVFGLPEGIKLDVEEFATSGNLSEVLQRVETILEYPNRPFARLQSDGLKLEDAHHPKVRNAGVLVLYNNFNVDFVALCREVPNKNIVITGGRELQPVGYAAIVENLINTKGTLGTCYEITISNEDITIDAIRVIKDRFENAVENEMGLKDILVLVKPVDFALKAVTSTFNAKSTGFTSTKMSFNLIFSKFTAVSQKQKTYSEPEFYGLSNDIGHEVFQLVERLPKLSLAEKAVPLYISNLSICTGGFQLNDTKYRLGVIRQAREGPNPMLIEEENQKGGTEKDIDRFGFEKRSLPELTPGDIFIQDVRPHPGLDCNLKRAEARVVAFKNSLAALERQKIEVECASEEEIRNVHDYPREVDQEEDEELLEDAEQIRKELLVEITGLIGLRKIYLENVELDLQRYQCKRDNVPAPYDMFIQLTKTSPDGAVYIERFNYDKTLHEARKYLITKFLGNRRVVTKIKSLGFWTVGSNGLVVGLPEGVKFDVQEFGTSGNLAEVLQRVETILEHPSRPFARLELDGLRLEDVQNLKVREAGVLVFVNNWKVDVIALCRAAPNKKIVIQKLMQPGDYALIVENLIDTKGTLGTCYEFTELNEDRMIDAMNVIHERFEYSVARERLVTIPLPNQLQLDVSYDVSYENSQFALLIKYKIKMEVVQSQNN</sequence>
<dbReference type="Proteomes" id="UP000230233">
    <property type="component" value="Chromosome I"/>
</dbReference>
<keyword evidence="3" id="KW-1185">Reference proteome</keyword>
<evidence type="ECO:0000256" key="1">
    <source>
        <dbReference type="SAM" id="Coils"/>
    </source>
</evidence>
<dbReference type="PANTHER" id="PTHR31379:SF1">
    <property type="entry name" value="F-BOX C PROTEIN-RELATED"/>
    <property type="match status" value="1"/>
</dbReference>
<reference evidence="3" key="1">
    <citation type="submission" date="2017-10" db="EMBL/GenBank/DDBJ databases">
        <title>Rapid genome shrinkage in a self-fertile nematode reveals novel sperm competition proteins.</title>
        <authorList>
            <person name="Yin D."/>
            <person name="Schwarz E.M."/>
            <person name="Thomas C.G."/>
            <person name="Felde R.L."/>
            <person name="Korf I.F."/>
            <person name="Cutter A.D."/>
            <person name="Schartner C.M."/>
            <person name="Ralston E.J."/>
            <person name="Meyer B.J."/>
            <person name="Haag E.S."/>
        </authorList>
    </citation>
    <scope>NUCLEOTIDE SEQUENCE [LARGE SCALE GENOMIC DNA]</scope>
    <source>
        <strain evidence="3">JU1422</strain>
    </source>
</reference>
<evidence type="ECO:0000313" key="2">
    <source>
        <dbReference type="EMBL" id="PIC50603.1"/>
    </source>
</evidence>
<dbReference type="InterPro" id="IPR021942">
    <property type="entry name" value="DUF3557"/>
</dbReference>
<dbReference type="EMBL" id="PDUG01000001">
    <property type="protein sequence ID" value="PIC50603.1"/>
    <property type="molecule type" value="Genomic_DNA"/>
</dbReference>
<evidence type="ECO:0000313" key="3">
    <source>
        <dbReference type="Proteomes" id="UP000230233"/>
    </source>
</evidence>
<feature type="coiled-coil region" evidence="1">
    <location>
        <begin position="338"/>
        <end position="375"/>
    </location>
</feature>
<keyword evidence="1" id="KW-0175">Coiled coil</keyword>
<gene>
    <name evidence="2" type="primary">Cnig_chr_I.g144</name>
    <name evidence="2" type="ORF">B9Z55_000144</name>
</gene>
<protein>
    <submittedName>
        <fullName evidence="2">Uncharacterized protein</fullName>
    </submittedName>
</protein>
<dbReference type="Pfam" id="PF12078">
    <property type="entry name" value="DUF3557"/>
    <property type="match status" value="3"/>
</dbReference>
<dbReference type="AlphaFoldDB" id="A0A2G5VFR9"/>
<accession>A0A2G5VFR9</accession>